<dbReference type="EMBL" id="CP009788">
    <property type="protein sequence ID" value="AJE04825.1"/>
    <property type="molecule type" value="Genomic_DNA"/>
</dbReference>
<keyword evidence="8" id="KW-1185">Reference proteome</keyword>
<dbReference type="Gene3D" id="3.30.70.270">
    <property type="match status" value="1"/>
</dbReference>
<comment type="catalytic activity">
    <reaction evidence="1">
        <text>3',3'-c-di-GMP + H2O = 5'-phosphoguanylyl(3'-&gt;5')guanosine + H(+)</text>
        <dbReference type="Rhea" id="RHEA:24902"/>
        <dbReference type="ChEBI" id="CHEBI:15377"/>
        <dbReference type="ChEBI" id="CHEBI:15378"/>
        <dbReference type="ChEBI" id="CHEBI:58754"/>
        <dbReference type="ChEBI" id="CHEBI:58805"/>
        <dbReference type="EC" id="3.1.4.52"/>
    </reaction>
    <physiologicalReaction direction="left-to-right" evidence="1">
        <dbReference type="Rhea" id="RHEA:24903"/>
    </physiologicalReaction>
</comment>
<dbReference type="NCBIfam" id="TIGR00254">
    <property type="entry name" value="GGDEF"/>
    <property type="match status" value="1"/>
</dbReference>
<dbReference type="PROSITE" id="PS50113">
    <property type="entry name" value="PAC"/>
    <property type="match status" value="1"/>
</dbReference>
<dbReference type="InterPro" id="IPR043128">
    <property type="entry name" value="Rev_trsase/Diguanyl_cyclase"/>
</dbReference>
<sequence>MKATVRLFDALTQRILRVKKGVTARESEQIEELKGRILLVVRTRWLLLCFIGVYSAVAAGFFSLSRFGLFLSPSQSVTLAVSLVVVITHNLALHRNIATLSRDVRFLIPFQVILDLVLVTVLIHSSGGAASWFWPVYLIVTIEASFLIERQREVWLVGAFGGLLYGALLVMEHWSLVPNVPMPFVTAELHHDPLYLLLNWLWVALLNAAVAVIGSYFMALVRRESEAVRESEERLASFLDSANDLIMSITAEGRFLYVNDAWQHALGYDLSEIDTLSFFDVVHPDNREQCAAELRRAMTGENLRPLETVLVASGGRLIIVEGNLTCGNENGEQPVIWGICRDITERKQAEEQLYRLAHHDTLTGLPNRILFLDRLQQAKALANRYRHQVAVLFLDLDRFKIINDTLGHPVGDKLLQKVAQRIAGCVREVDTVARIGGDEFTIVLVNIDNVEDVKRISQKILQSLSVPFTVDTYELFITTSIGITLFPADGDNLDTLVKKADIAMYHAKGEGRNNFQFYTPQMDENADKRLLLETSLRKALDNDEFCVYYQPKVDVVTKSITAMEALLRWKHPKLGLVSPAEFIPLAEETGLIIPIGEWVLRSACRQNRAWLSQGLPRMRVAVNLSGFQFQQKNLLEMITAVLEDTGLDADLLELEITESVIMQNPDFAVSVLNSLRDIGIHISIDDFGTGYSSLAHLKRFSVNTLKIDKSFVRDVEISSADAAITTAIIAMGNSLNLKVIAEGVETEGQLSFLSENKCDEVQGFLFSTPMPAAQVAEFLQEHRRDAAE</sequence>
<dbReference type="SUPFAM" id="SSF141868">
    <property type="entry name" value="EAL domain-like"/>
    <property type="match status" value="1"/>
</dbReference>
<evidence type="ECO:0000313" key="7">
    <source>
        <dbReference type="EMBL" id="AJE04825.1"/>
    </source>
</evidence>
<dbReference type="SUPFAM" id="SSF55785">
    <property type="entry name" value="PYP-like sensor domain (PAS domain)"/>
    <property type="match status" value="1"/>
</dbReference>
<feature type="transmembrane region" description="Helical" evidence="2">
    <location>
        <begin position="155"/>
        <end position="177"/>
    </location>
</feature>
<feature type="transmembrane region" description="Helical" evidence="2">
    <location>
        <begin position="45"/>
        <end position="64"/>
    </location>
</feature>
<dbReference type="CDD" id="cd01949">
    <property type="entry name" value="GGDEF"/>
    <property type="match status" value="1"/>
</dbReference>
<evidence type="ECO:0000256" key="2">
    <source>
        <dbReference type="SAM" id="Phobius"/>
    </source>
</evidence>
<name>A0A0B5BK17_9BACT</name>
<accession>A0A0B5BK17</accession>
<dbReference type="CDD" id="cd01948">
    <property type="entry name" value="EAL"/>
    <property type="match status" value="1"/>
</dbReference>
<dbReference type="Proteomes" id="UP000057609">
    <property type="component" value="Chromosome"/>
</dbReference>
<dbReference type="GO" id="GO:0071732">
    <property type="term" value="P:cellular response to nitric oxide"/>
    <property type="evidence" value="ECO:0007669"/>
    <property type="project" value="UniProtKB-ARBA"/>
</dbReference>
<dbReference type="KEGG" id="gpi:GPICK_05600"/>
<feature type="transmembrane region" description="Helical" evidence="2">
    <location>
        <begin position="129"/>
        <end position="148"/>
    </location>
</feature>
<dbReference type="InterPro" id="IPR000700">
    <property type="entry name" value="PAS-assoc_C"/>
</dbReference>
<dbReference type="InterPro" id="IPR035919">
    <property type="entry name" value="EAL_sf"/>
</dbReference>
<evidence type="ECO:0000259" key="6">
    <source>
        <dbReference type="PROSITE" id="PS50887"/>
    </source>
</evidence>
<dbReference type="Pfam" id="PF00563">
    <property type="entry name" value="EAL"/>
    <property type="match status" value="1"/>
</dbReference>
<keyword evidence="2" id="KW-1133">Transmembrane helix</keyword>
<dbReference type="Gene3D" id="3.30.450.20">
    <property type="entry name" value="PAS domain"/>
    <property type="match status" value="1"/>
</dbReference>
<dbReference type="GO" id="GO:0071111">
    <property type="term" value="F:cyclic-guanylate-specific phosphodiesterase activity"/>
    <property type="evidence" value="ECO:0007669"/>
    <property type="project" value="UniProtKB-EC"/>
</dbReference>
<dbReference type="InterPro" id="IPR029787">
    <property type="entry name" value="Nucleotide_cyclase"/>
</dbReference>
<dbReference type="STRING" id="345632.GPICK_05600"/>
<keyword evidence="2" id="KW-0812">Transmembrane</keyword>
<feature type="domain" description="PAS" evidence="3">
    <location>
        <begin position="231"/>
        <end position="301"/>
    </location>
</feature>
<dbReference type="HOGENOM" id="CLU_000445_70_49_7"/>
<dbReference type="PANTHER" id="PTHR44757">
    <property type="entry name" value="DIGUANYLATE CYCLASE DGCP"/>
    <property type="match status" value="1"/>
</dbReference>
<dbReference type="InterPro" id="IPR000014">
    <property type="entry name" value="PAS"/>
</dbReference>
<dbReference type="SMART" id="SM00052">
    <property type="entry name" value="EAL"/>
    <property type="match status" value="1"/>
</dbReference>
<feature type="domain" description="EAL" evidence="5">
    <location>
        <begin position="529"/>
        <end position="783"/>
    </location>
</feature>
<dbReference type="FunFam" id="3.20.20.450:FF:000001">
    <property type="entry name" value="Cyclic di-GMP phosphodiesterase yahA"/>
    <property type="match status" value="1"/>
</dbReference>
<reference evidence="7 8" key="1">
    <citation type="journal article" date="2015" name="Genome Announc.">
        <title>Complete Genome of Geobacter pickeringii G13T, a Metal-Reducing Isolate from Sedimentary Kaolin Deposits.</title>
        <authorList>
            <person name="Badalamenti J.P."/>
            <person name="Bond D.R."/>
        </authorList>
    </citation>
    <scope>NUCLEOTIDE SEQUENCE [LARGE SCALE GENOMIC DNA]</scope>
    <source>
        <strain evidence="7 8">G13</strain>
    </source>
</reference>
<dbReference type="Gene3D" id="3.20.20.450">
    <property type="entry name" value="EAL domain"/>
    <property type="match status" value="1"/>
</dbReference>
<dbReference type="SMART" id="SM00267">
    <property type="entry name" value="GGDEF"/>
    <property type="match status" value="1"/>
</dbReference>
<dbReference type="InterPro" id="IPR001633">
    <property type="entry name" value="EAL_dom"/>
</dbReference>
<evidence type="ECO:0000259" key="5">
    <source>
        <dbReference type="PROSITE" id="PS50883"/>
    </source>
</evidence>
<dbReference type="SMART" id="SM00091">
    <property type="entry name" value="PAS"/>
    <property type="match status" value="1"/>
</dbReference>
<dbReference type="InterPro" id="IPR052155">
    <property type="entry name" value="Biofilm_reg_signaling"/>
</dbReference>
<dbReference type="AlphaFoldDB" id="A0A0B5BK17"/>
<organism evidence="7 8">
    <name type="scientific">Geobacter pickeringii</name>
    <dbReference type="NCBI Taxonomy" id="345632"/>
    <lineage>
        <taxon>Bacteria</taxon>
        <taxon>Pseudomonadati</taxon>
        <taxon>Thermodesulfobacteriota</taxon>
        <taxon>Desulfuromonadia</taxon>
        <taxon>Geobacterales</taxon>
        <taxon>Geobacteraceae</taxon>
        <taxon>Geobacter</taxon>
    </lineage>
</organism>
<gene>
    <name evidence="7" type="ORF">GPICK_05600</name>
</gene>
<dbReference type="PROSITE" id="PS50887">
    <property type="entry name" value="GGDEF"/>
    <property type="match status" value="1"/>
</dbReference>
<feature type="transmembrane region" description="Helical" evidence="2">
    <location>
        <begin position="197"/>
        <end position="221"/>
    </location>
</feature>
<feature type="domain" description="PAC" evidence="4">
    <location>
        <begin position="304"/>
        <end position="355"/>
    </location>
</feature>
<evidence type="ECO:0000259" key="4">
    <source>
        <dbReference type="PROSITE" id="PS50113"/>
    </source>
</evidence>
<dbReference type="InterPro" id="IPR000160">
    <property type="entry name" value="GGDEF_dom"/>
</dbReference>
<evidence type="ECO:0000256" key="1">
    <source>
        <dbReference type="ARBA" id="ARBA00051114"/>
    </source>
</evidence>
<dbReference type="CDD" id="cd00130">
    <property type="entry name" value="PAS"/>
    <property type="match status" value="1"/>
</dbReference>
<dbReference type="InterPro" id="IPR013656">
    <property type="entry name" value="PAS_4"/>
</dbReference>
<dbReference type="InterPro" id="IPR035965">
    <property type="entry name" value="PAS-like_dom_sf"/>
</dbReference>
<dbReference type="PROSITE" id="PS50883">
    <property type="entry name" value="EAL"/>
    <property type="match status" value="1"/>
</dbReference>
<dbReference type="Pfam" id="PF08448">
    <property type="entry name" value="PAS_4"/>
    <property type="match status" value="1"/>
</dbReference>
<feature type="domain" description="GGDEF" evidence="6">
    <location>
        <begin position="387"/>
        <end position="520"/>
    </location>
</feature>
<proteinExistence type="predicted"/>
<keyword evidence="2" id="KW-0472">Membrane</keyword>
<evidence type="ECO:0000313" key="8">
    <source>
        <dbReference type="Proteomes" id="UP000057609"/>
    </source>
</evidence>
<dbReference type="Pfam" id="PF00990">
    <property type="entry name" value="GGDEF"/>
    <property type="match status" value="1"/>
</dbReference>
<protein>
    <submittedName>
        <fullName evidence="7">Diguanylate cyclase</fullName>
    </submittedName>
</protein>
<evidence type="ECO:0000259" key="3">
    <source>
        <dbReference type="PROSITE" id="PS50112"/>
    </source>
</evidence>
<feature type="transmembrane region" description="Helical" evidence="2">
    <location>
        <begin position="70"/>
        <end position="92"/>
    </location>
</feature>
<dbReference type="SUPFAM" id="SSF55073">
    <property type="entry name" value="Nucleotide cyclase"/>
    <property type="match status" value="1"/>
</dbReference>
<dbReference type="NCBIfam" id="TIGR00229">
    <property type="entry name" value="sensory_box"/>
    <property type="match status" value="1"/>
</dbReference>
<dbReference type="PANTHER" id="PTHR44757:SF2">
    <property type="entry name" value="BIOFILM ARCHITECTURE MAINTENANCE PROTEIN MBAA"/>
    <property type="match status" value="1"/>
</dbReference>
<dbReference type="FunFam" id="3.30.70.270:FF:000001">
    <property type="entry name" value="Diguanylate cyclase domain protein"/>
    <property type="match status" value="1"/>
</dbReference>
<feature type="transmembrane region" description="Helical" evidence="2">
    <location>
        <begin position="104"/>
        <end position="123"/>
    </location>
</feature>
<dbReference type="PROSITE" id="PS50112">
    <property type="entry name" value="PAS"/>
    <property type="match status" value="1"/>
</dbReference>